<keyword evidence="1" id="KW-0732">Signal</keyword>
<organism evidence="2 3">
    <name type="scientific">Lysobacter panacisoli</name>
    <dbReference type="NCBI Taxonomy" id="1255263"/>
    <lineage>
        <taxon>Bacteria</taxon>
        <taxon>Pseudomonadati</taxon>
        <taxon>Pseudomonadota</taxon>
        <taxon>Gammaproteobacteria</taxon>
        <taxon>Lysobacterales</taxon>
        <taxon>Lysobacteraceae</taxon>
        <taxon>Lysobacter</taxon>
    </lineage>
</organism>
<sequence>MKSTAFRLLCTAVLALSLASCASNSLQRAGSSTVFDMQLDSQLDWARIKGPRNESWTIDGTNLNLLRIYSQVKPNEHVFMARKERASKPDGPWFRPGMRPDELRDLVLDGIREQGSVNVTATSMRPHRFGDTDGVRFDVTMASTSGLNYKGTVAVVERRGKLTSLIWTAPSEHYYARDVEQVNHMLDSMRFVN</sequence>
<dbReference type="EMBL" id="BAABKY010000004">
    <property type="protein sequence ID" value="GAA5081072.1"/>
    <property type="molecule type" value="Genomic_DNA"/>
</dbReference>
<comment type="caution">
    <text evidence="2">The sequence shown here is derived from an EMBL/GenBank/DDBJ whole genome shotgun (WGS) entry which is preliminary data.</text>
</comment>
<protein>
    <recommendedName>
        <fullName evidence="4">Lipoprotein</fullName>
    </recommendedName>
</protein>
<name>A0ABP9LLY7_9GAMM</name>
<dbReference type="PROSITE" id="PS51257">
    <property type="entry name" value="PROKAR_LIPOPROTEIN"/>
    <property type="match status" value="1"/>
</dbReference>
<dbReference type="Proteomes" id="UP001501083">
    <property type="component" value="Unassembled WGS sequence"/>
</dbReference>
<feature type="signal peptide" evidence="1">
    <location>
        <begin position="1"/>
        <end position="22"/>
    </location>
</feature>
<evidence type="ECO:0000313" key="3">
    <source>
        <dbReference type="Proteomes" id="UP001501083"/>
    </source>
</evidence>
<dbReference type="RefSeq" id="WP_158982344.1">
    <property type="nucleotide sequence ID" value="NZ_BAABKY010000004.1"/>
</dbReference>
<reference evidence="3" key="1">
    <citation type="journal article" date="2019" name="Int. J. Syst. Evol. Microbiol.">
        <title>The Global Catalogue of Microorganisms (GCM) 10K type strain sequencing project: providing services to taxonomists for standard genome sequencing and annotation.</title>
        <authorList>
            <consortium name="The Broad Institute Genomics Platform"/>
            <consortium name="The Broad Institute Genome Sequencing Center for Infectious Disease"/>
            <person name="Wu L."/>
            <person name="Ma J."/>
        </authorList>
    </citation>
    <scope>NUCLEOTIDE SEQUENCE [LARGE SCALE GENOMIC DNA]</scope>
    <source>
        <strain evidence="3">JCM 19212</strain>
    </source>
</reference>
<keyword evidence="3" id="KW-1185">Reference proteome</keyword>
<feature type="chain" id="PRO_5046139960" description="Lipoprotein" evidence="1">
    <location>
        <begin position="23"/>
        <end position="193"/>
    </location>
</feature>
<evidence type="ECO:0008006" key="4">
    <source>
        <dbReference type="Google" id="ProtNLM"/>
    </source>
</evidence>
<evidence type="ECO:0000256" key="1">
    <source>
        <dbReference type="SAM" id="SignalP"/>
    </source>
</evidence>
<accession>A0ABP9LLY7</accession>
<evidence type="ECO:0000313" key="2">
    <source>
        <dbReference type="EMBL" id="GAA5081072.1"/>
    </source>
</evidence>
<proteinExistence type="predicted"/>
<gene>
    <name evidence="2" type="ORF">GCM10025759_31060</name>
</gene>